<feature type="binding site" evidence="4">
    <location>
        <position position="97"/>
    </location>
    <ligand>
        <name>a divalent metal cation</name>
        <dbReference type="ChEBI" id="CHEBI:60240"/>
        <label>1</label>
    </ligand>
</feature>
<dbReference type="GO" id="GO:0046872">
    <property type="term" value="F:metal ion binding"/>
    <property type="evidence" value="ECO:0007669"/>
    <property type="project" value="UniProtKB-KW"/>
</dbReference>
<dbReference type="InterPro" id="IPR018228">
    <property type="entry name" value="DNase_TatD-rel_CS"/>
</dbReference>
<dbReference type="GO" id="GO:0005829">
    <property type="term" value="C:cytosol"/>
    <property type="evidence" value="ECO:0007669"/>
    <property type="project" value="TreeGrafter"/>
</dbReference>
<protein>
    <submittedName>
        <fullName evidence="5">Putative deoxyribonuclease YjjV</fullName>
        <ecNumber evidence="5">3.1.21.-</ecNumber>
    </submittedName>
</protein>
<dbReference type="OrthoDB" id="9810005at2"/>
<feature type="binding site" evidence="4">
    <location>
        <position position="133"/>
    </location>
    <ligand>
        <name>a divalent metal cation</name>
        <dbReference type="ChEBI" id="CHEBI:60240"/>
        <label>2</label>
    </ligand>
</feature>
<dbReference type="AlphaFoldDB" id="A0A7Z1AFY6"/>
<dbReference type="PROSITE" id="PS01137">
    <property type="entry name" value="TATD_1"/>
    <property type="match status" value="1"/>
</dbReference>
<dbReference type="Gene3D" id="3.20.20.140">
    <property type="entry name" value="Metal-dependent hydrolases"/>
    <property type="match status" value="1"/>
</dbReference>
<dbReference type="Proteomes" id="UP000094769">
    <property type="component" value="Unassembled WGS sequence"/>
</dbReference>
<evidence type="ECO:0000256" key="1">
    <source>
        <dbReference type="ARBA" id="ARBA00009275"/>
    </source>
</evidence>
<evidence type="ECO:0000256" key="3">
    <source>
        <dbReference type="ARBA" id="ARBA00022801"/>
    </source>
</evidence>
<feature type="binding site" evidence="4">
    <location>
        <position position="156"/>
    </location>
    <ligand>
        <name>a divalent metal cation</name>
        <dbReference type="ChEBI" id="CHEBI:60240"/>
        <label>2</label>
    </ligand>
</feature>
<dbReference type="GO" id="GO:0016788">
    <property type="term" value="F:hydrolase activity, acting on ester bonds"/>
    <property type="evidence" value="ECO:0007669"/>
    <property type="project" value="InterPro"/>
</dbReference>
<dbReference type="NCBIfam" id="TIGR00010">
    <property type="entry name" value="YchF/TatD family DNA exonuclease"/>
    <property type="match status" value="1"/>
</dbReference>
<name>A0A7Z1AFY6_9GAMM</name>
<dbReference type="GO" id="GO:0004536">
    <property type="term" value="F:DNA nuclease activity"/>
    <property type="evidence" value="ECO:0007669"/>
    <property type="project" value="InterPro"/>
</dbReference>
<dbReference type="EMBL" id="MARB01000006">
    <property type="protein sequence ID" value="ODJ88451.1"/>
    <property type="molecule type" value="Genomic_DNA"/>
</dbReference>
<dbReference type="FunFam" id="3.20.20.140:FF:000005">
    <property type="entry name" value="TatD family hydrolase"/>
    <property type="match status" value="1"/>
</dbReference>
<dbReference type="PROSITE" id="PS01091">
    <property type="entry name" value="TATD_3"/>
    <property type="match status" value="1"/>
</dbReference>
<keyword evidence="3 5" id="KW-0378">Hydrolase</keyword>
<feature type="binding site" evidence="4">
    <location>
        <position position="206"/>
    </location>
    <ligand>
        <name>a divalent metal cation</name>
        <dbReference type="ChEBI" id="CHEBI:60240"/>
        <label>1</label>
    </ligand>
</feature>
<keyword evidence="2 4" id="KW-0479">Metal-binding</keyword>
<evidence type="ECO:0000256" key="2">
    <source>
        <dbReference type="ARBA" id="ARBA00022723"/>
    </source>
</evidence>
<reference evidence="5 6" key="1">
    <citation type="submission" date="2016-06" db="EMBL/GenBank/DDBJ databases">
        <title>Genome sequence of endosymbiont of Candidatus Endolucinida thiodiazotropha.</title>
        <authorList>
            <person name="Poehlein A."/>
            <person name="Koenig S."/>
            <person name="Heiden S.E."/>
            <person name="Thuermer A."/>
            <person name="Voget S."/>
            <person name="Daniel R."/>
            <person name="Markert S."/>
            <person name="Gros O."/>
            <person name="Schweder T."/>
        </authorList>
    </citation>
    <scope>NUCLEOTIDE SEQUENCE [LARGE SCALE GENOMIC DNA]</scope>
    <source>
        <strain evidence="5 6">COS</strain>
    </source>
</reference>
<evidence type="ECO:0000256" key="4">
    <source>
        <dbReference type="PIRSR" id="PIRSR005902-1"/>
    </source>
</evidence>
<proteinExistence type="inferred from homology"/>
<dbReference type="PIRSF" id="PIRSF005902">
    <property type="entry name" value="DNase_TatD"/>
    <property type="match status" value="1"/>
</dbReference>
<feature type="binding site" evidence="4">
    <location>
        <position position="11"/>
    </location>
    <ligand>
        <name>a divalent metal cation</name>
        <dbReference type="ChEBI" id="CHEBI:60240"/>
        <label>1</label>
    </ligand>
</feature>
<accession>A0A7Z1AFY6</accession>
<dbReference type="PANTHER" id="PTHR46124:SF3">
    <property type="entry name" value="HYDROLASE"/>
    <property type="match status" value="1"/>
</dbReference>
<comment type="caution">
    <text evidence="5">The sequence shown here is derived from an EMBL/GenBank/DDBJ whole genome shotgun (WGS) entry which is preliminary data.</text>
</comment>
<keyword evidence="6" id="KW-1185">Reference proteome</keyword>
<organism evidence="5 6">
    <name type="scientific">Candidatus Thiodiazotropha endolucinida</name>
    <dbReference type="NCBI Taxonomy" id="1655433"/>
    <lineage>
        <taxon>Bacteria</taxon>
        <taxon>Pseudomonadati</taxon>
        <taxon>Pseudomonadota</taxon>
        <taxon>Gammaproteobacteria</taxon>
        <taxon>Chromatiales</taxon>
        <taxon>Sedimenticolaceae</taxon>
        <taxon>Candidatus Thiodiazotropha</taxon>
    </lineage>
</organism>
<dbReference type="EC" id="3.1.21.-" evidence="5"/>
<sequence>MGIHPRLIDAHSHFDDVSFDADREQALQRAHNAGVLEQIIPAIKAAWWPRIKQLCKQNSELYPSYGLHPMYLSDHRDEHLTLLLNWIKQEHPVAIGECGLDFFIEDPQPALQQHYFEQQLQVAEEQGLPVIIHARRSVEEVINTLRRFAGLQGMLHSFSGSEQQAHRLIDMGFYLSFGGPITYERAKRLHRLIKSLPLDAILLETDSPDQPASHHRGERNEPAFLPEILQTVARLRNQQPQLIAEQTAANTRKLFKIRSPLPPDC</sequence>
<dbReference type="InterPro" id="IPR015991">
    <property type="entry name" value="TatD/YcfH-like"/>
</dbReference>
<dbReference type="PANTHER" id="PTHR46124">
    <property type="entry name" value="D-AMINOACYL-TRNA DEACYLASE"/>
    <property type="match status" value="1"/>
</dbReference>
<dbReference type="SUPFAM" id="SSF51556">
    <property type="entry name" value="Metallo-dependent hydrolases"/>
    <property type="match status" value="1"/>
</dbReference>
<comment type="similarity">
    <text evidence="1">Belongs to the metallo-dependent hydrolases superfamily. TatD-type hydrolase family.</text>
</comment>
<dbReference type="RefSeq" id="WP_069122826.1">
    <property type="nucleotide sequence ID" value="NZ_MARB01000006.1"/>
</dbReference>
<dbReference type="CDD" id="cd01310">
    <property type="entry name" value="TatD_DNAse"/>
    <property type="match status" value="1"/>
</dbReference>
<dbReference type="InterPro" id="IPR032466">
    <property type="entry name" value="Metal_Hydrolase"/>
</dbReference>
<evidence type="ECO:0000313" key="5">
    <source>
        <dbReference type="EMBL" id="ODJ88451.1"/>
    </source>
</evidence>
<feature type="binding site" evidence="4">
    <location>
        <position position="13"/>
    </location>
    <ligand>
        <name>a divalent metal cation</name>
        <dbReference type="ChEBI" id="CHEBI:60240"/>
        <label>1</label>
    </ligand>
</feature>
<gene>
    <name evidence="5" type="primary">yjjV</name>
    <name evidence="5" type="ORF">CODIS_14580</name>
</gene>
<dbReference type="Pfam" id="PF01026">
    <property type="entry name" value="TatD_DNase"/>
    <property type="match status" value="1"/>
</dbReference>
<evidence type="ECO:0000313" key="6">
    <source>
        <dbReference type="Proteomes" id="UP000094769"/>
    </source>
</evidence>
<dbReference type="InterPro" id="IPR001130">
    <property type="entry name" value="TatD-like"/>
</dbReference>